<evidence type="ECO:0000313" key="2">
    <source>
        <dbReference type="Proteomes" id="UP000636800"/>
    </source>
</evidence>
<gene>
    <name evidence="1" type="ORF">HPP92_011927</name>
</gene>
<evidence type="ECO:0000313" key="1">
    <source>
        <dbReference type="EMBL" id="KAG0481069.1"/>
    </source>
</evidence>
<dbReference type="OrthoDB" id="941679at2759"/>
<comment type="caution">
    <text evidence="1">The sequence shown here is derived from an EMBL/GenBank/DDBJ whole genome shotgun (WGS) entry which is preliminary data.</text>
</comment>
<accession>A0A835QYJ6</accession>
<organism evidence="1 2">
    <name type="scientific">Vanilla planifolia</name>
    <name type="common">Vanilla</name>
    <dbReference type="NCBI Taxonomy" id="51239"/>
    <lineage>
        <taxon>Eukaryota</taxon>
        <taxon>Viridiplantae</taxon>
        <taxon>Streptophyta</taxon>
        <taxon>Embryophyta</taxon>
        <taxon>Tracheophyta</taxon>
        <taxon>Spermatophyta</taxon>
        <taxon>Magnoliopsida</taxon>
        <taxon>Liliopsida</taxon>
        <taxon>Asparagales</taxon>
        <taxon>Orchidaceae</taxon>
        <taxon>Vanilloideae</taxon>
        <taxon>Vanilleae</taxon>
        <taxon>Vanilla</taxon>
    </lineage>
</organism>
<dbReference type="AlphaFoldDB" id="A0A835QYJ6"/>
<dbReference type="EMBL" id="JADCNL010000005">
    <property type="protein sequence ID" value="KAG0481069.1"/>
    <property type="molecule type" value="Genomic_DNA"/>
</dbReference>
<name>A0A835QYJ6_VANPL</name>
<sequence>MEKKLPEKANTGWKGTIASGDVAGMQGTTDGSALIKHNKMLNTVVLIGSNNRFGLGGEANSIVGVENAAEGAQRTSNKLQKIHCKEDKELVRHSGPRTMVGQIPELDIFSRLLGTPLKVDAVTMKGDCMTARVCIRTVMSKLLLNKTKGGCINPKSVSIASPMADQTMTEFDVMLEGGRALGCHNIEDPRDLLA</sequence>
<protein>
    <submittedName>
        <fullName evidence="1">Uncharacterized protein</fullName>
    </submittedName>
</protein>
<dbReference type="Proteomes" id="UP000636800">
    <property type="component" value="Chromosome 5"/>
</dbReference>
<keyword evidence="2" id="KW-1185">Reference proteome</keyword>
<reference evidence="1 2" key="1">
    <citation type="journal article" date="2020" name="Nat. Food">
        <title>A phased Vanilla planifolia genome enables genetic improvement of flavour and production.</title>
        <authorList>
            <person name="Hasing T."/>
            <person name="Tang H."/>
            <person name="Brym M."/>
            <person name="Khazi F."/>
            <person name="Huang T."/>
            <person name="Chambers A.H."/>
        </authorList>
    </citation>
    <scope>NUCLEOTIDE SEQUENCE [LARGE SCALE GENOMIC DNA]</scope>
    <source>
        <tissue evidence="1">Leaf</tissue>
    </source>
</reference>
<proteinExistence type="predicted"/>